<dbReference type="CDD" id="cd04301">
    <property type="entry name" value="NAT_SF"/>
    <property type="match status" value="1"/>
</dbReference>
<evidence type="ECO:0000313" key="2">
    <source>
        <dbReference type="EMBL" id="HIU28642.1"/>
    </source>
</evidence>
<reference evidence="2" key="1">
    <citation type="submission" date="2020-10" db="EMBL/GenBank/DDBJ databases">
        <authorList>
            <person name="Gilroy R."/>
        </authorList>
    </citation>
    <scope>NUCLEOTIDE SEQUENCE</scope>
    <source>
        <strain evidence="2">11300</strain>
    </source>
</reference>
<dbReference type="PROSITE" id="PS51186">
    <property type="entry name" value="GNAT"/>
    <property type="match status" value="1"/>
</dbReference>
<dbReference type="Proteomes" id="UP000824091">
    <property type="component" value="Unassembled WGS sequence"/>
</dbReference>
<dbReference type="EMBL" id="DVMO01000151">
    <property type="protein sequence ID" value="HIU28642.1"/>
    <property type="molecule type" value="Genomic_DNA"/>
</dbReference>
<comment type="caution">
    <text evidence="2">The sequence shown here is derived from an EMBL/GenBank/DDBJ whole genome shotgun (WGS) entry which is preliminary data.</text>
</comment>
<gene>
    <name evidence="2" type="ORF">IAD16_09765</name>
</gene>
<dbReference type="Gene3D" id="3.40.630.30">
    <property type="match status" value="1"/>
</dbReference>
<reference evidence="2" key="2">
    <citation type="journal article" date="2021" name="PeerJ">
        <title>Extensive microbial diversity within the chicken gut microbiome revealed by metagenomics and culture.</title>
        <authorList>
            <person name="Gilroy R."/>
            <person name="Ravi A."/>
            <person name="Getino M."/>
            <person name="Pursley I."/>
            <person name="Horton D.L."/>
            <person name="Alikhan N.F."/>
            <person name="Baker D."/>
            <person name="Gharbi K."/>
            <person name="Hall N."/>
            <person name="Watson M."/>
            <person name="Adriaenssens E.M."/>
            <person name="Foster-Nyarko E."/>
            <person name="Jarju S."/>
            <person name="Secka A."/>
            <person name="Antonio M."/>
            <person name="Oren A."/>
            <person name="Chaudhuri R.R."/>
            <person name="La Ragione R."/>
            <person name="Hildebrand F."/>
            <person name="Pallen M.J."/>
        </authorList>
    </citation>
    <scope>NUCLEOTIDE SEQUENCE</scope>
    <source>
        <strain evidence="2">11300</strain>
    </source>
</reference>
<dbReference type="PANTHER" id="PTHR43415:SF3">
    <property type="entry name" value="GNAT-FAMILY ACETYLTRANSFERASE"/>
    <property type="match status" value="1"/>
</dbReference>
<evidence type="ECO:0000259" key="1">
    <source>
        <dbReference type="PROSITE" id="PS51186"/>
    </source>
</evidence>
<dbReference type="InterPro" id="IPR000182">
    <property type="entry name" value="GNAT_dom"/>
</dbReference>
<dbReference type="GO" id="GO:0016747">
    <property type="term" value="F:acyltransferase activity, transferring groups other than amino-acyl groups"/>
    <property type="evidence" value="ECO:0007669"/>
    <property type="project" value="InterPro"/>
</dbReference>
<accession>A0A9D1L9W5</accession>
<proteinExistence type="predicted"/>
<evidence type="ECO:0000313" key="3">
    <source>
        <dbReference type="Proteomes" id="UP000824091"/>
    </source>
</evidence>
<protein>
    <submittedName>
        <fullName evidence="2">GNAT family N-acetyltransferase</fullName>
    </submittedName>
</protein>
<organism evidence="2 3">
    <name type="scientific">Candidatus Fimisoma avicola</name>
    <dbReference type="NCBI Taxonomy" id="2840826"/>
    <lineage>
        <taxon>Bacteria</taxon>
        <taxon>Bacillati</taxon>
        <taxon>Bacillota</taxon>
        <taxon>Clostridia</taxon>
        <taxon>Eubacteriales</taxon>
        <taxon>Candidatus Fimisoma</taxon>
    </lineage>
</organism>
<dbReference type="SUPFAM" id="SSF55729">
    <property type="entry name" value="Acyl-CoA N-acyltransferases (Nat)"/>
    <property type="match status" value="1"/>
</dbReference>
<dbReference type="Pfam" id="PF13302">
    <property type="entry name" value="Acetyltransf_3"/>
    <property type="match status" value="1"/>
</dbReference>
<name>A0A9D1L9W5_9FIRM</name>
<sequence>MKENPIIGSNLYLRKSCFDDCLYFAVWEARPEVSRFFTIDDGRDYQQTVREYIEREKDACAVQWTICAIADDRPVGRIYVSSINKHYDSLDITRIYIADTNDRGRGYGREALELILKWAFDEMDMERVTLDHFADNRIAASLYEKTGFRREGIMRCGGKKNGRYVDLWLMSMLREEFHERQTVK</sequence>
<feature type="domain" description="N-acetyltransferase" evidence="1">
    <location>
        <begin position="19"/>
        <end position="175"/>
    </location>
</feature>
<dbReference type="PANTHER" id="PTHR43415">
    <property type="entry name" value="SPERMIDINE N(1)-ACETYLTRANSFERASE"/>
    <property type="match status" value="1"/>
</dbReference>
<dbReference type="AlphaFoldDB" id="A0A9D1L9W5"/>
<dbReference type="InterPro" id="IPR016181">
    <property type="entry name" value="Acyl_CoA_acyltransferase"/>
</dbReference>